<dbReference type="GO" id="GO:0022857">
    <property type="term" value="F:transmembrane transporter activity"/>
    <property type="evidence" value="ECO:0007669"/>
    <property type="project" value="TreeGrafter"/>
</dbReference>
<dbReference type="InterPro" id="IPR050250">
    <property type="entry name" value="Macrolide_Exporter_MacB"/>
</dbReference>
<feature type="region of interest" description="Disordered" evidence="7">
    <location>
        <begin position="1"/>
        <end position="29"/>
    </location>
</feature>
<feature type="transmembrane region" description="Helical" evidence="8">
    <location>
        <begin position="327"/>
        <end position="358"/>
    </location>
</feature>
<dbReference type="InterPro" id="IPR003838">
    <property type="entry name" value="ABC3_permease_C"/>
</dbReference>
<keyword evidence="5 8" id="KW-0472">Membrane</keyword>
<feature type="transmembrane region" description="Helical" evidence="8">
    <location>
        <begin position="275"/>
        <end position="300"/>
    </location>
</feature>
<feature type="domain" description="ABC3 transporter permease C-terminal" evidence="9">
    <location>
        <begin position="711"/>
        <end position="821"/>
    </location>
</feature>
<evidence type="ECO:0000256" key="1">
    <source>
        <dbReference type="ARBA" id="ARBA00004651"/>
    </source>
</evidence>
<comment type="caution">
    <text evidence="10">The sequence shown here is derived from an EMBL/GenBank/DDBJ whole genome shotgun (WGS) entry which is preliminary data.</text>
</comment>
<dbReference type="PANTHER" id="PTHR30572">
    <property type="entry name" value="MEMBRANE COMPONENT OF TRANSPORTER-RELATED"/>
    <property type="match status" value="1"/>
</dbReference>
<keyword evidence="4 8" id="KW-1133">Transmembrane helix</keyword>
<comment type="similarity">
    <text evidence="6">Belongs to the ABC-4 integral membrane protein family.</text>
</comment>
<evidence type="ECO:0000256" key="4">
    <source>
        <dbReference type="ARBA" id="ARBA00022989"/>
    </source>
</evidence>
<gene>
    <name evidence="10" type="ORF">Sru01_62980</name>
</gene>
<feature type="transmembrane region" description="Helical" evidence="8">
    <location>
        <begin position="506"/>
        <end position="530"/>
    </location>
</feature>
<protein>
    <submittedName>
        <fullName evidence="10">ABC transporter permease</fullName>
    </submittedName>
</protein>
<dbReference type="PANTHER" id="PTHR30572:SF4">
    <property type="entry name" value="ABC TRANSPORTER PERMEASE YTRF"/>
    <property type="match status" value="1"/>
</dbReference>
<feature type="transmembrane region" description="Helical" evidence="8">
    <location>
        <begin position="45"/>
        <end position="68"/>
    </location>
</feature>
<evidence type="ECO:0000259" key="9">
    <source>
        <dbReference type="Pfam" id="PF02687"/>
    </source>
</evidence>
<feature type="transmembrane region" description="Helical" evidence="8">
    <location>
        <begin position="370"/>
        <end position="391"/>
    </location>
</feature>
<feature type="transmembrane region" description="Helical" evidence="8">
    <location>
        <begin position="418"/>
        <end position="440"/>
    </location>
</feature>
<evidence type="ECO:0000256" key="2">
    <source>
        <dbReference type="ARBA" id="ARBA00022475"/>
    </source>
</evidence>
<feature type="transmembrane region" description="Helical" evidence="8">
    <location>
        <begin position="800"/>
        <end position="821"/>
    </location>
</feature>
<dbReference type="Pfam" id="PF02687">
    <property type="entry name" value="FtsX"/>
    <property type="match status" value="2"/>
</dbReference>
<feature type="transmembrane region" description="Helical" evidence="8">
    <location>
        <begin position="704"/>
        <end position="734"/>
    </location>
</feature>
<keyword evidence="11" id="KW-1185">Reference proteome</keyword>
<evidence type="ECO:0000313" key="10">
    <source>
        <dbReference type="EMBL" id="GII81316.1"/>
    </source>
</evidence>
<evidence type="ECO:0000256" key="3">
    <source>
        <dbReference type="ARBA" id="ARBA00022692"/>
    </source>
</evidence>
<keyword evidence="3 8" id="KW-0812">Transmembrane</keyword>
<evidence type="ECO:0000313" key="11">
    <source>
        <dbReference type="Proteomes" id="UP000655287"/>
    </source>
</evidence>
<dbReference type="GO" id="GO:0005886">
    <property type="term" value="C:plasma membrane"/>
    <property type="evidence" value="ECO:0007669"/>
    <property type="project" value="UniProtKB-SubCell"/>
</dbReference>
<organism evidence="10 11">
    <name type="scientific">Sphaerisporangium rufum</name>
    <dbReference type="NCBI Taxonomy" id="1381558"/>
    <lineage>
        <taxon>Bacteria</taxon>
        <taxon>Bacillati</taxon>
        <taxon>Actinomycetota</taxon>
        <taxon>Actinomycetes</taxon>
        <taxon>Streptosporangiales</taxon>
        <taxon>Streptosporangiaceae</taxon>
        <taxon>Sphaerisporangium</taxon>
    </lineage>
</organism>
<evidence type="ECO:0000256" key="5">
    <source>
        <dbReference type="ARBA" id="ARBA00023136"/>
    </source>
</evidence>
<sequence>MSGARSAPAGAQSGDTRRTAPGRPGAARRRVAPLSLASVRDHRSAFAATFVTVVLGVAIMAMTSLTFASAGPRLPDRLAAVTVAVQAPVIEKVDGDFSPARPWPPGTVADLTARLAAIPGVARAVPDRSFYAQPVIKGRPVPEQRGYPWQVVGLAPYRLVEGVPPRGDGQVALDRSLGVPPGVRLTVLTARGPAAYLVTGTVDGPGVYLSDATAGRLAGGVRFIGLVTEPGADVRSVEAAARRTTARAGRVLAGDSLTALEALADARTRWIGTQVLSAMTALAVFVTGFVVATTSAFGVSRRRREFALLRTIGATPRQVRRLVYGEALVVGGAAAALGALLGAVAAPLLGAALVGAGFEPPGLRVAVGPAPLAATFGGGVLVTLAGAWSAARRAARVSPLAALREADVDDRPIPRIRWITGVLLCAGGLAAAVTSVAAAADGLITNVLVSAMAMILGIAALAPAVVPATVRLVTRPLHRSRGATGVLVRESALAAVRRTASTAAPVLVMVGCAVLITGMVRTTAAAFAAVRATEAVTGPVVVPAGGPGLTDAAVTAAGGAAFLPTAVYRPDGRAVMAAGVTPRMLESARSKLIPLAGSPDSLGEREAIVARKMGADPEWRPGTMLSFAFEDGVTVRVKVVAVVDDAPVEVILPYDLVRAHDPPALAEEAHLRGAPAAGTLAALGARVVDAGTHAAEADAEEDRLVWTFTVLLVIVSAGYAAIAVAGTLGMAAAGRVRDITVLRLAGATTGQAVRALAVETALVVAVGAALGVMVAVPALAGMRAGLAGAFGVPVPLVVPWPLILGIVGGCLLLAVAAAVTVPHRALRRPA</sequence>
<reference evidence="10" key="1">
    <citation type="submission" date="2021-01" db="EMBL/GenBank/DDBJ databases">
        <title>Whole genome shotgun sequence of Sphaerisporangium rufum NBRC 109079.</title>
        <authorList>
            <person name="Komaki H."/>
            <person name="Tamura T."/>
        </authorList>
    </citation>
    <scope>NUCLEOTIDE SEQUENCE</scope>
    <source>
        <strain evidence="10">NBRC 109079</strain>
    </source>
</reference>
<feature type="transmembrane region" description="Helical" evidence="8">
    <location>
        <begin position="452"/>
        <end position="473"/>
    </location>
</feature>
<keyword evidence="2" id="KW-1003">Cell membrane</keyword>
<dbReference type="Proteomes" id="UP000655287">
    <property type="component" value="Unassembled WGS sequence"/>
</dbReference>
<dbReference type="AlphaFoldDB" id="A0A919RAC3"/>
<proteinExistence type="inferred from homology"/>
<evidence type="ECO:0000256" key="6">
    <source>
        <dbReference type="ARBA" id="ARBA00038076"/>
    </source>
</evidence>
<feature type="transmembrane region" description="Helical" evidence="8">
    <location>
        <begin position="755"/>
        <end position="780"/>
    </location>
</feature>
<dbReference type="EMBL" id="BOOU01000095">
    <property type="protein sequence ID" value="GII81316.1"/>
    <property type="molecule type" value="Genomic_DNA"/>
</dbReference>
<evidence type="ECO:0000256" key="7">
    <source>
        <dbReference type="SAM" id="MobiDB-lite"/>
    </source>
</evidence>
<name>A0A919RAC3_9ACTN</name>
<comment type="subcellular location">
    <subcellularLocation>
        <location evidence="1">Cell membrane</location>
        <topology evidence="1">Multi-pass membrane protein</topology>
    </subcellularLocation>
</comment>
<evidence type="ECO:0000256" key="8">
    <source>
        <dbReference type="SAM" id="Phobius"/>
    </source>
</evidence>
<accession>A0A919RAC3</accession>
<feature type="domain" description="ABC3 transporter permease C-terminal" evidence="9">
    <location>
        <begin position="279"/>
        <end position="399"/>
    </location>
</feature>